<dbReference type="EMBL" id="LXHQ01000052">
    <property type="protein sequence ID" value="OAV22523.1"/>
    <property type="molecule type" value="Genomic_DNA"/>
</dbReference>
<evidence type="ECO:0000313" key="2">
    <source>
        <dbReference type="Proteomes" id="UP000078295"/>
    </source>
</evidence>
<evidence type="ECO:0000313" key="1">
    <source>
        <dbReference type="EMBL" id="OAV22523.1"/>
    </source>
</evidence>
<dbReference type="AlphaFoldDB" id="A0AB36DKS3"/>
<sequence length="57" mass="6363">MNCLYQKITAALLHHIVLLLKISILVNIKQAKATASPVLVIKSTHKLLCAFFNWSMA</sequence>
<reference evidence="1 2" key="1">
    <citation type="journal article" date="2016" name="Genome Biol. Evol.">
        <title>Comparative Genomic Analyses of the Moraxella catarrhalis Serosensitive and Seroresistant Lineages Demonstrate Their Independent Evolution.</title>
        <authorList>
            <person name="Earl J.P."/>
            <person name="de Vries S.P."/>
            <person name="Ahmed A."/>
            <person name="Powell E."/>
            <person name="Schultz M.P."/>
            <person name="Hermans P.W."/>
            <person name="Hill D.J."/>
            <person name="Zhou Z."/>
            <person name="Constantinidou C.I."/>
            <person name="Hu F.Z."/>
            <person name="Bootsma H.J."/>
            <person name="Ehrlich G.D."/>
        </authorList>
    </citation>
    <scope>NUCLEOTIDE SEQUENCE [LARGE SCALE GENOMIC DNA]</scope>
    <source>
        <strain evidence="1 2">F23</strain>
    </source>
</reference>
<comment type="caution">
    <text evidence="1">The sequence shown here is derived from an EMBL/GenBank/DDBJ whole genome shotgun (WGS) entry which is preliminary data.</text>
</comment>
<gene>
    <name evidence="1" type="ORF">AO370_1974</name>
</gene>
<name>A0AB36DKS3_MORCA</name>
<dbReference type="Proteomes" id="UP000078295">
    <property type="component" value="Unassembled WGS sequence"/>
</dbReference>
<accession>A0AB36DKS3</accession>
<organism evidence="1 2">
    <name type="scientific">Moraxella catarrhalis</name>
    <name type="common">Branhamella catarrhalis</name>
    <dbReference type="NCBI Taxonomy" id="480"/>
    <lineage>
        <taxon>Bacteria</taxon>
        <taxon>Pseudomonadati</taxon>
        <taxon>Pseudomonadota</taxon>
        <taxon>Gammaproteobacteria</taxon>
        <taxon>Moraxellales</taxon>
        <taxon>Moraxellaceae</taxon>
        <taxon>Moraxella</taxon>
    </lineage>
</organism>
<proteinExistence type="predicted"/>
<protein>
    <submittedName>
        <fullName evidence="1">Uncharacterized protein</fullName>
    </submittedName>
</protein>